<organism evidence="1 2">
    <name type="scientific">Diaporthe helianthi</name>
    <dbReference type="NCBI Taxonomy" id="158607"/>
    <lineage>
        <taxon>Eukaryota</taxon>
        <taxon>Fungi</taxon>
        <taxon>Dikarya</taxon>
        <taxon>Ascomycota</taxon>
        <taxon>Pezizomycotina</taxon>
        <taxon>Sordariomycetes</taxon>
        <taxon>Sordariomycetidae</taxon>
        <taxon>Diaporthales</taxon>
        <taxon>Diaporthaceae</taxon>
        <taxon>Diaporthe</taxon>
    </lineage>
</organism>
<protein>
    <submittedName>
        <fullName evidence="1">Uncharacterized protein</fullName>
    </submittedName>
</protein>
<dbReference type="EMBL" id="MAVT02001186">
    <property type="protein sequence ID" value="POS71722.1"/>
    <property type="molecule type" value="Genomic_DNA"/>
</dbReference>
<accession>A0A2P5HN89</accession>
<keyword evidence="2" id="KW-1185">Reference proteome</keyword>
<gene>
    <name evidence="1" type="ORF">DHEL01_v209884</name>
</gene>
<dbReference type="InParanoid" id="A0A2P5HN89"/>
<name>A0A2P5HN89_DIAHE</name>
<reference evidence="1" key="1">
    <citation type="submission" date="2017-09" db="EMBL/GenBank/DDBJ databases">
        <title>Polyketide synthases of a Diaporthe helianthi virulent isolate.</title>
        <authorList>
            <person name="Baroncelli R."/>
        </authorList>
    </citation>
    <scope>NUCLEOTIDE SEQUENCE [LARGE SCALE GENOMIC DNA]</scope>
    <source>
        <strain evidence="1">7/96</strain>
    </source>
</reference>
<dbReference type="AlphaFoldDB" id="A0A2P5HN89"/>
<evidence type="ECO:0000313" key="1">
    <source>
        <dbReference type="EMBL" id="POS71722.1"/>
    </source>
</evidence>
<dbReference type="Proteomes" id="UP000094444">
    <property type="component" value="Unassembled WGS sequence"/>
</dbReference>
<proteinExistence type="predicted"/>
<sequence>MFRVSKADAPTLRLVAIESPFTLSRPFNPAYTLTASCLSQATQSAYRTRAQALMQHVVKRACMRTRMEIPPQASN</sequence>
<evidence type="ECO:0000313" key="2">
    <source>
        <dbReference type="Proteomes" id="UP000094444"/>
    </source>
</evidence>
<comment type="caution">
    <text evidence="1">The sequence shown here is derived from an EMBL/GenBank/DDBJ whole genome shotgun (WGS) entry which is preliminary data.</text>
</comment>